<keyword evidence="2" id="KW-1185">Reference proteome</keyword>
<organism evidence="1 2">
    <name type="scientific">Buddleja alternifolia</name>
    <dbReference type="NCBI Taxonomy" id="168488"/>
    <lineage>
        <taxon>Eukaryota</taxon>
        <taxon>Viridiplantae</taxon>
        <taxon>Streptophyta</taxon>
        <taxon>Embryophyta</taxon>
        <taxon>Tracheophyta</taxon>
        <taxon>Spermatophyta</taxon>
        <taxon>Magnoliopsida</taxon>
        <taxon>eudicotyledons</taxon>
        <taxon>Gunneridae</taxon>
        <taxon>Pentapetalae</taxon>
        <taxon>asterids</taxon>
        <taxon>lamiids</taxon>
        <taxon>Lamiales</taxon>
        <taxon>Scrophulariaceae</taxon>
        <taxon>Buddlejeae</taxon>
        <taxon>Buddleja</taxon>
    </lineage>
</organism>
<evidence type="ECO:0000313" key="1">
    <source>
        <dbReference type="EMBL" id="KAG8363930.1"/>
    </source>
</evidence>
<gene>
    <name evidence="1" type="ORF">BUALT_Bualt19G0073600</name>
</gene>
<comment type="caution">
    <text evidence="1">The sequence shown here is derived from an EMBL/GenBank/DDBJ whole genome shotgun (WGS) entry which is preliminary data.</text>
</comment>
<dbReference type="AlphaFoldDB" id="A0AAV6WAB5"/>
<protein>
    <submittedName>
        <fullName evidence="1">Uncharacterized protein</fullName>
    </submittedName>
</protein>
<dbReference type="EMBL" id="WHWC01000019">
    <property type="protein sequence ID" value="KAG8363930.1"/>
    <property type="molecule type" value="Genomic_DNA"/>
</dbReference>
<name>A0AAV6WAB5_9LAMI</name>
<sequence length="123" mass="14399">MSVLPSPQLALGIADDKAKHKRRHLAGQYKGCLLPNHLVRVLLSVFQMGQHQLLLYFLREWEKQVLALNGDLAKERILRNEMFVELDNLKNAHILNDNLAKERILRNEMSVELKFEECPYHRD</sequence>
<accession>A0AAV6WAB5</accession>
<dbReference type="Proteomes" id="UP000826271">
    <property type="component" value="Unassembled WGS sequence"/>
</dbReference>
<evidence type="ECO:0000313" key="2">
    <source>
        <dbReference type="Proteomes" id="UP000826271"/>
    </source>
</evidence>
<reference evidence="1" key="1">
    <citation type="submission" date="2019-10" db="EMBL/GenBank/DDBJ databases">
        <authorList>
            <person name="Zhang R."/>
            <person name="Pan Y."/>
            <person name="Wang J."/>
            <person name="Ma R."/>
            <person name="Yu S."/>
        </authorList>
    </citation>
    <scope>NUCLEOTIDE SEQUENCE</scope>
    <source>
        <strain evidence="1">LA-IB0</strain>
        <tissue evidence="1">Leaf</tissue>
    </source>
</reference>
<proteinExistence type="predicted"/>